<dbReference type="Pfam" id="PF00512">
    <property type="entry name" value="HisKA"/>
    <property type="match status" value="1"/>
</dbReference>
<dbReference type="PRINTS" id="PR00344">
    <property type="entry name" value="BCTRLSENSOR"/>
</dbReference>
<keyword evidence="3" id="KW-0597">Phosphoprotein</keyword>
<evidence type="ECO:0000256" key="3">
    <source>
        <dbReference type="ARBA" id="ARBA00022553"/>
    </source>
</evidence>
<feature type="domain" description="Histidine kinase" evidence="7">
    <location>
        <begin position="570"/>
        <end position="787"/>
    </location>
</feature>
<dbReference type="InterPro" id="IPR004358">
    <property type="entry name" value="Sig_transdc_His_kin-like_C"/>
</dbReference>
<dbReference type="SUPFAM" id="SSF55874">
    <property type="entry name" value="ATPase domain of HSP90 chaperone/DNA topoisomerase II/histidine kinase"/>
    <property type="match status" value="1"/>
</dbReference>
<dbReference type="SMART" id="SM00387">
    <property type="entry name" value="HATPase_c"/>
    <property type="match status" value="1"/>
</dbReference>
<dbReference type="RefSeq" id="WP_142789322.1">
    <property type="nucleotide sequence ID" value="NZ_VHJK01000002.1"/>
</dbReference>
<reference evidence="8 9" key="1">
    <citation type="submission" date="2019-06" db="EMBL/GenBank/DDBJ databases">
        <title>Erythrobacter insulae sp. nov., isolated from a tidal flat.</title>
        <authorList>
            <person name="Yoon J.-H."/>
        </authorList>
    </citation>
    <scope>NUCLEOTIDE SEQUENCE [LARGE SCALE GENOMIC DNA]</scope>
    <source>
        <strain evidence="8 9">JBTF-M21</strain>
    </source>
</reference>
<dbReference type="InterPro" id="IPR005467">
    <property type="entry name" value="His_kinase_dom"/>
</dbReference>
<evidence type="ECO:0000256" key="6">
    <source>
        <dbReference type="ARBA" id="ARBA00023012"/>
    </source>
</evidence>
<dbReference type="InterPro" id="IPR003661">
    <property type="entry name" value="HisK_dim/P_dom"/>
</dbReference>
<keyword evidence="6" id="KW-0902">Two-component regulatory system</keyword>
<comment type="caution">
    <text evidence="8">The sequence shown here is derived from an EMBL/GenBank/DDBJ whole genome shotgun (WGS) entry which is preliminary data.</text>
</comment>
<dbReference type="AlphaFoldDB" id="A0A547P7A5"/>
<dbReference type="OrthoDB" id="9797304at2"/>
<comment type="catalytic activity">
    <reaction evidence="1">
        <text>ATP + protein L-histidine = ADP + protein N-phospho-L-histidine.</text>
        <dbReference type="EC" id="2.7.13.3"/>
    </reaction>
</comment>
<evidence type="ECO:0000256" key="2">
    <source>
        <dbReference type="ARBA" id="ARBA00012438"/>
    </source>
</evidence>
<gene>
    <name evidence="8" type="ORF">FGU71_13635</name>
</gene>
<dbReference type="Proteomes" id="UP000316343">
    <property type="component" value="Unassembled WGS sequence"/>
</dbReference>
<evidence type="ECO:0000256" key="5">
    <source>
        <dbReference type="ARBA" id="ARBA00022777"/>
    </source>
</evidence>
<evidence type="ECO:0000256" key="4">
    <source>
        <dbReference type="ARBA" id="ARBA00022679"/>
    </source>
</evidence>
<keyword evidence="9" id="KW-1185">Reference proteome</keyword>
<dbReference type="InterPro" id="IPR000014">
    <property type="entry name" value="PAS"/>
</dbReference>
<dbReference type="CDD" id="cd00075">
    <property type="entry name" value="HATPase"/>
    <property type="match status" value="1"/>
</dbReference>
<dbReference type="SMART" id="SM00091">
    <property type="entry name" value="PAS"/>
    <property type="match status" value="3"/>
</dbReference>
<evidence type="ECO:0000313" key="8">
    <source>
        <dbReference type="EMBL" id="TRD10032.1"/>
    </source>
</evidence>
<evidence type="ECO:0000256" key="1">
    <source>
        <dbReference type="ARBA" id="ARBA00000085"/>
    </source>
</evidence>
<name>A0A547P7A5_9SPHN</name>
<dbReference type="Pfam" id="PF02518">
    <property type="entry name" value="HATPase_c"/>
    <property type="match status" value="1"/>
</dbReference>
<dbReference type="Pfam" id="PF12860">
    <property type="entry name" value="PAS_7"/>
    <property type="match status" value="2"/>
</dbReference>
<organism evidence="8 9">
    <name type="scientific">Erythrobacter insulae</name>
    <dbReference type="NCBI Taxonomy" id="2584124"/>
    <lineage>
        <taxon>Bacteria</taxon>
        <taxon>Pseudomonadati</taxon>
        <taxon>Pseudomonadota</taxon>
        <taxon>Alphaproteobacteria</taxon>
        <taxon>Sphingomonadales</taxon>
        <taxon>Erythrobacteraceae</taxon>
        <taxon>Erythrobacter/Porphyrobacter group</taxon>
        <taxon>Erythrobacter</taxon>
    </lineage>
</organism>
<sequence length="787" mass="85148">MEFSPLALVVIGLLLAAWTVAAAVMIVRASAKTKRTKALQISLKRMQRMLDQAPAIPMLVRVDGRIEAPDRLARWLGLDAMPNYLSELAADDDDAGQHGLSEKQVNSLTEKIRLTQKSAAPFQMAITPPGSGRSLALQGALADPQVSPGGAALVWVFDFSESEDELSRLRQAAAQAEGDFAALVGLIEAAPVPMWFRGRNMRLQLVNQAYVDAVGAEDAAAVIAEQIELLEAEAGASPAQQALAVFEGEAAAERTMTATLHGARRTLRVSNQPLGKEGVTGYAIDIEEQQQVLREFRAFREAQREMLDQLSVGVAQFDDSEQLTFANRPFRRLFELPDGAVRNNTPFERFLSEAREKGLTPEVRDFPEWRREHAAWFDSPDMQEEAWPLPGGTHLRIVAQPMPDGGIVLVAEDRTESLALSATRDTLLRTRTATLDSLFEALAIFAPDGSVQLWNRSFAGTWGLSGEFLDTHPSADALLEAIGKNLTRPGDAKQIGAVVRAATLDRKEKEGRVQLSDGRSLRFAGVPLPDGNGLLTVLDITDSQKAERALRERAVALEEADAVKARFLANMSYEFRTPLTTIGGYAELLKSGAAGELNEGAGEYIDSILTAAARLTEQVENVLDLSQSEAGLLPITKEQTDLLGFLTKLVRERETAIIKAQLGLDLKGKRGRMVDLDPRQMSRAVGNLIDNAINGTPADGHITIEILKSDPASEWGTSFVISDNGAGMNADELERALDGGRSAEDSDTEKRTGLGIPLARQLIAAHGGLLEISSQEGVGTTAIIHLP</sequence>
<proteinExistence type="predicted"/>
<accession>A0A547P7A5</accession>
<protein>
    <recommendedName>
        <fullName evidence="2">histidine kinase</fullName>
        <ecNumber evidence="2">2.7.13.3</ecNumber>
    </recommendedName>
</protein>
<dbReference type="InterPro" id="IPR003594">
    <property type="entry name" value="HATPase_dom"/>
</dbReference>
<keyword evidence="4" id="KW-0808">Transferase</keyword>
<dbReference type="Gene3D" id="1.10.287.130">
    <property type="match status" value="1"/>
</dbReference>
<dbReference type="EMBL" id="VHJK01000002">
    <property type="protein sequence ID" value="TRD10032.1"/>
    <property type="molecule type" value="Genomic_DNA"/>
</dbReference>
<dbReference type="SUPFAM" id="SSF55785">
    <property type="entry name" value="PYP-like sensor domain (PAS domain)"/>
    <property type="match status" value="2"/>
</dbReference>
<dbReference type="InterPro" id="IPR050736">
    <property type="entry name" value="Sensor_HK_Regulatory"/>
</dbReference>
<dbReference type="InterPro" id="IPR035965">
    <property type="entry name" value="PAS-like_dom_sf"/>
</dbReference>
<dbReference type="SMART" id="SM00388">
    <property type="entry name" value="HisKA"/>
    <property type="match status" value="1"/>
</dbReference>
<evidence type="ECO:0000259" key="7">
    <source>
        <dbReference type="PROSITE" id="PS50109"/>
    </source>
</evidence>
<dbReference type="SUPFAM" id="SSF47384">
    <property type="entry name" value="Homodimeric domain of signal transducing histidine kinase"/>
    <property type="match status" value="1"/>
</dbReference>
<dbReference type="Gene3D" id="3.30.565.10">
    <property type="entry name" value="Histidine kinase-like ATPase, C-terminal domain"/>
    <property type="match status" value="1"/>
</dbReference>
<dbReference type="InterPro" id="IPR036890">
    <property type="entry name" value="HATPase_C_sf"/>
</dbReference>
<dbReference type="PROSITE" id="PS50109">
    <property type="entry name" value="HIS_KIN"/>
    <property type="match status" value="1"/>
</dbReference>
<keyword evidence="5" id="KW-0418">Kinase</keyword>
<dbReference type="CDD" id="cd00082">
    <property type="entry name" value="HisKA"/>
    <property type="match status" value="1"/>
</dbReference>
<evidence type="ECO:0000313" key="9">
    <source>
        <dbReference type="Proteomes" id="UP000316343"/>
    </source>
</evidence>
<dbReference type="Gene3D" id="3.30.450.20">
    <property type="entry name" value="PAS domain"/>
    <property type="match status" value="2"/>
</dbReference>
<dbReference type="EC" id="2.7.13.3" evidence="2"/>
<dbReference type="PANTHER" id="PTHR43711:SF1">
    <property type="entry name" value="HISTIDINE KINASE 1"/>
    <property type="match status" value="1"/>
</dbReference>
<dbReference type="PANTHER" id="PTHR43711">
    <property type="entry name" value="TWO-COMPONENT HISTIDINE KINASE"/>
    <property type="match status" value="1"/>
</dbReference>
<dbReference type="GO" id="GO:0000155">
    <property type="term" value="F:phosphorelay sensor kinase activity"/>
    <property type="evidence" value="ECO:0007669"/>
    <property type="project" value="InterPro"/>
</dbReference>
<dbReference type="InterPro" id="IPR036097">
    <property type="entry name" value="HisK_dim/P_sf"/>
</dbReference>